<sequence length="1186" mass="121781">MTPAPSATLHQPGAALSSLDPGSQPPNSLSDQQAAPLSTSHRVATAGSRSASLPFNLQMGLSQSKPAHPPPLPPSSTPAKGLSTTVSNGLKRTFARRRKNSEDASKVFAARGMEQHDGKLRAGVSAPSLAPGTPPPMAAAQRSTPPRIETRPHPVSGHNIIRSPLQCPPTPPKKDTPAPVHVQSDSEPPAAGSRSSVMTNITEITSAVNFITLMDEQQEQQAKGDGEGAKASDKPETKENWRKSDSTNSHHTVRAAARASRPVSWADSLQSTHTLMPQANKRRSALIGDADFGMAEEDDEDGSASSHSHAAAAANTSPTASTRSLHRRSMSLNLGSSTSSTAPQPQSFIPALDMRYAHSVSEGVPPFGAGFTLRGGPAAGTPTPPTPTAQPNPQAPAASNLRGRLAAWSAAAGNTYITPSSPAPHPPSSLLSQPHSQPLLQPQPPAAHARTPSPAAPSSSPSSFRQTAISIGVGSAAASIARRTVDKIGRKWAQGMGMGLSASSSGSGGAGAWSSSSSASVNEPASLSGTSHSYSHLGEVLVRTSSNLSMGTQNTSFFSPSHGRGAGAGGHKRTPASGASGAGSVSSASMASGSNSDSDFFAPSGPVLGVRLRGALRGSGRIGGAGGLVFGRNLAAGVRDTGVHVGGGVGGKRREGLAGVFEERALAAVVVRCAQHLVLWGVQEEGLFRVPGRSAHVAKLRAEFDSGADYDMEAASLGDLDPHAVASVFKAYLRELPEPILTQKLQPLFDEAITKEASKNATDASSSADTTNTSTTRLGAGARGAQGLPSNPKSGFTAGLRKPPSLSTLAMPSFTGIPPASPALVSAIRALVARLPTENRDLLLTVVDLIKETAKQSKETKMPLSNLLVVFCPSLAMTPPLLKTLCEVGGGWAGEGAGVIDIRRHEADADDASASSEDARSRLGDEADSVASSRPSLDGPSSDYHGSAEGSSIRDGAVPRVLRADFAREVPTVYLDTRSHMSAGSSVPSLLQQDNGSISSSAAAVVVVRVCGDADILRQPVVHRPAAPLDGGDGQGPGGAAPWDATCTPQWERTAHLRRARAPPACCAGQARSVRRKARAARDACVRAVPRGLAADAVVRHEAALDPDALATSDDPVIALDPAAVRAALALRAAAHAAREEAVAQAALLQAFCVLAERYGRRRPGPRHHLAACVACAAGVAALRDG</sequence>
<dbReference type="InterPro" id="IPR039767">
    <property type="entry name" value="RALBP1"/>
</dbReference>
<dbReference type="OMA" id="RCAQHIL"/>
<feature type="compositionally biased region" description="Low complexity" evidence="1">
    <location>
        <begin position="303"/>
        <end position="323"/>
    </location>
</feature>
<proteinExistence type="predicted"/>
<dbReference type="Proteomes" id="UP000054270">
    <property type="component" value="Unassembled WGS sequence"/>
</dbReference>
<feature type="compositionally biased region" description="Basic and acidic residues" evidence="1">
    <location>
        <begin position="222"/>
        <end position="245"/>
    </location>
</feature>
<feature type="region of interest" description="Disordered" evidence="1">
    <location>
        <begin position="1"/>
        <end position="198"/>
    </location>
</feature>
<feature type="compositionally biased region" description="Low complexity" evidence="1">
    <location>
        <begin position="759"/>
        <end position="788"/>
    </location>
</feature>
<feature type="domain" description="Rho-GAP" evidence="2">
    <location>
        <begin position="655"/>
        <end position="931"/>
    </location>
</feature>
<evidence type="ECO:0000256" key="1">
    <source>
        <dbReference type="SAM" id="MobiDB-lite"/>
    </source>
</evidence>
<feature type="compositionally biased region" description="Pro residues" evidence="1">
    <location>
        <begin position="67"/>
        <end position="76"/>
    </location>
</feature>
<feature type="region of interest" description="Disordered" evidence="1">
    <location>
        <begin position="367"/>
        <end position="399"/>
    </location>
</feature>
<dbReference type="PANTHER" id="PTHR12783">
    <property type="entry name" value="RALA BINDING PROTEIN 1 RALBP1"/>
    <property type="match status" value="1"/>
</dbReference>
<dbReference type="GO" id="GO:0031267">
    <property type="term" value="F:small GTPase binding"/>
    <property type="evidence" value="ECO:0007669"/>
    <property type="project" value="InterPro"/>
</dbReference>
<evidence type="ECO:0000313" key="3">
    <source>
        <dbReference type="EMBL" id="KJA20058.1"/>
    </source>
</evidence>
<dbReference type="InterPro" id="IPR000198">
    <property type="entry name" value="RhoGAP_dom"/>
</dbReference>
<feature type="compositionally biased region" description="Polar residues" evidence="1">
    <location>
        <begin position="521"/>
        <end position="532"/>
    </location>
</feature>
<dbReference type="Pfam" id="PF00620">
    <property type="entry name" value="RhoGAP"/>
    <property type="match status" value="2"/>
</dbReference>
<feature type="region of interest" description="Disordered" evidence="1">
    <location>
        <begin position="552"/>
        <end position="590"/>
    </location>
</feature>
<feature type="compositionally biased region" description="Polar residues" evidence="1">
    <location>
        <begin position="25"/>
        <end position="61"/>
    </location>
</feature>
<dbReference type="GO" id="GO:0007264">
    <property type="term" value="P:small GTPase-mediated signal transduction"/>
    <property type="evidence" value="ECO:0007669"/>
    <property type="project" value="InterPro"/>
</dbReference>
<feature type="region of interest" description="Disordered" evidence="1">
    <location>
        <begin position="416"/>
        <end position="465"/>
    </location>
</feature>
<dbReference type="AlphaFoldDB" id="A0A0D2M9Q2"/>
<feature type="region of interest" description="Disordered" evidence="1">
    <location>
        <begin position="499"/>
        <end position="532"/>
    </location>
</feature>
<name>A0A0D2M9Q2_HYPSF</name>
<feature type="region of interest" description="Disordered" evidence="1">
    <location>
        <begin position="759"/>
        <end position="801"/>
    </location>
</feature>
<dbReference type="SUPFAM" id="SSF48350">
    <property type="entry name" value="GTPase activation domain, GAP"/>
    <property type="match status" value="1"/>
</dbReference>
<dbReference type="EMBL" id="KN817571">
    <property type="protein sequence ID" value="KJA20058.1"/>
    <property type="molecule type" value="Genomic_DNA"/>
</dbReference>
<dbReference type="Gene3D" id="1.10.555.10">
    <property type="entry name" value="Rho GTPase activation protein"/>
    <property type="match status" value="1"/>
</dbReference>
<evidence type="ECO:0000259" key="2">
    <source>
        <dbReference type="PROSITE" id="PS50238"/>
    </source>
</evidence>
<dbReference type="InterPro" id="IPR008936">
    <property type="entry name" value="Rho_GTPase_activation_prot"/>
</dbReference>
<gene>
    <name evidence="3" type="ORF">HYPSUDRAFT_837368</name>
</gene>
<dbReference type="PANTHER" id="PTHR12783:SF5">
    <property type="entry name" value="RALA-BINDING PROTEIN 1"/>
    <property type="match status" value="1"/>
</dbReference>
<feature type="region of interest" description="Disordered" evidence="1">
    <location>
        <begin position="213"/>
        <end position="328"/>
    </location>
</feature>
<protein>
    <recommendedName>
        <fullName evidence="2">Rho-GAP domain-containing protein</fullName>
    </recommendedName>
</protein>
<feature type="region of interest" description="Disordered" evidence="1">
    <location>
        <begin position="908"/>
        <end position="953"/>
    </location>
</feature>
<dbReference type="STRING" id="945553.A0A0D2M9Q2"/>
<dbReference type="CDD" id="cd00159">
    <property type="entry name" value="RhoGAP"/>
    <property type="match status" value="1"/>
</dbReference>
<feature type="compositionally biased region" description="Pro residues" evidence="1">
    <location>
        <begin position="382"/>
        <end position="394"/>
    </location>
</feature>
<reference evidence="4" key="1">
    <citation type="submission" date="2014-04" db="EMBL/GenBank/DDBJ databases">
        <title>Evolutionary Origins and Diversification of the Mycorrhizal Mutualists.</title>
        <authorList>
            <consortium name="DOE Joint Genome Institute"/>
            <consortium name="Mycorrhizal Genomics Consortium"/>
            <person name="Kohler A."/>
            <person name="Kuo A."/>
            <person name="Nagy L.G."/>
            <person name="Floudas D."/>
            <person name="Copeland A."/>
            <person name="Barry K.W."/>
            <person name="Cichocki N."/>
            <person name="Veneault-Fourrey C."/>
            <person name="LaButti K."/>
            <person name="Lindquist E.A."/>
            <person name="Lipzen A."/>
            <person name="Lundell T."/>
            <person name="Morin E."/>
            <person name="Murat C."/>
            <person name="Riley R."/>
            <person name="Ohm R."/>
            <person name="Sun H."/>
            <person name="Tunlid A."/>
            <person name="Henrissat B."/>
            <person name="Grigoriev I.V."/>
            <person name="Hibbett D.S."/>
            <person name="Martin F."/>
        </authorList>
    </citation>
    <scope>NUCLEOTIDE SEQUENCE [LARGE SCALE GENOMIC DNA]</scope>
    <source>
        <strain evidence="4">FD-334 SS-4</strain>
    </source>
</reference>
<dbReference type="OrthoDB" id="185175at2759"/>
<feature type="compositionally biased region" description="Polar residues" evidence="1">
    <location>
        <begin position="267"/>
        <end position="277"/>
    </location>
</feature>
<evidence type="ECO:0000313" key="4">
    <source>
        <dbReference type="Proteomes" id="UP000054270"/>
    </source>
</evidence>
<feature type="compositionally biased region" description="Low complexity" evidence="1">
    <location>
        <begin position="428"/>
        <end position="465"/>
    </location>
</feature>
<accession>A0A0D2M9Q2</accession>
<dbReference type="SMART" id="SM00324">
    <property type="entry name" value="RhoGAP"/>
    <property type="match status" value="1"/>
</dbReference>
<dbReference type="GO" id="GO:0005096">
    <property type="term" value="F:GTPase activator activity"/>
    <property type="evidence" value="ECO:0007669"/>
    <property type="project" value="InterPro"/>
</dbReference>
<organism evidence="3 4">
    <name type="scientific">Hypholoma sublateritium (strain FD-334 SS-4)</name>
    <dbReference type="NCBI Taxonomy" id="945553"/>
    <lineage>
        <taxon>Eukaryota</taxon>
        <taxon>Fungi</taxon>
        <taxon>Dikarya</taxon>
        <taxon>Basidiomycota</taxon>
        <taxon>Agaricomycotina</taxon>
        <taxon>Agaricomycetes</taxon>
        <taxon>Agaricomycetidae</taxon>
        <taxon>Agaricales</taxon>
        <taxon>Agaricineae</taxon>
        <taxon>Strophariaceae</taxon>
        <taxon>Hypholoma</taxon>
    </lineage>
</organism>
<dbReference type="PROSITE" id="PS50238">
    <property type="entry name" value="RHOGAP"/>
    <property type="match status" value="1"/>
</dbReference>
<feature type="compositionally biased region" description="Low complexity" evidence="1">
    <location>
        <begin position="576"/>
        <end position="590"/>
    </location>
</feature>
<keyword evidence="4" id="KW-1185">Reference proteome</keyword>